<dbReference type="Proteomes" id="UP000297229">
    <property type="component" value="Unassembled WGS sequence"/>
</dbReference>
<keyword evidence="3" id="KW-1185">Reference proteome</keyword>
<dbReference type="AlphaFoldDB" id="A0A4Z1J8F0"/>
<feature type="transmembrane region" description="Helical" evidence="1">
    <location>
        <begin position="21"/>
        <end position="39"/>
    </location>
</feature>
<organism evidence="2 3">
    <name type="scientific">Botrytis elliptica</name>
    <dbReference type="NCBI Taxonomy" id="278938"/>
    <lineage>
        <taxon>Eukaryota</taxon>
        <taxon>Fungi</taxon>
        <taxon>Dikarya</taxon>
        <taxon>Ascomycota</taxon>
        <taxon>Pezizomycotina</taxon>
        <taxon>Leotiomycetes</taxon>
        <taxon>Helotiales</taxon>
        <taxon>Sclerotiniaceae</taxon>
        <taxon>Botrytis</taxon>
    </lineage>
</organism>
<dbReference type="EMBL" id="PQXM01001014">
    <property type="protein sequence ID" value="TGO65207.1"/>
    <property type="molecule type" value="Genomic_DNA"/>
</dbReference>
<gene>
    <name evidence="2" type="ORF">BELL_1016g00050</name>
</gene>
<comment type="caution">
    <text evidence="2">The sequence shown here is derived from an EMBL/GenBank/DDBJ whole genome shotgun (WGS) entry which is preliminary data.</text>
</comment>
<keyword evidence="1" id="KW-0472">Membrane</keyword>
<keyword evidence="1" id="KW-1133">Transmembrane helix</keyword>
<evidence type="ECO:0000313" key="3">
    <source>
        <dbReference type="Proteomes" id="UP000297229"/>
    </source>
</evidence>
<sequence length="137" mass="15196">MAEHGIHEVDQVGGRRIRKPLLHHGFAVVLLSLACAGQITGHERFEELEEQRIDIPDFDKLDGAHGFENGRDPEVILPSKDCPKARSPIRSNVVRLYHFTISTGTREVASCSNFVISFSTYLFKIGSCACSPFAEKA</sequence>
<proteinExistence type="predicted"/>
<reference evidence="2 3" key="1">
    <citation type="submission" date="2017-12" db="EMBL/GenBank/DDBJ databases">
        <title>Comparative genomics of Botrytis spp.</title>
        <authorList>
            <person name="Valero-Jimenez C.A."/>
            <person name="Tapia P."/>
            <person name="Veloso J."/>
            <person name="Silva-Moreno E."/>
            <person name="Staats M."/>
            <person name="Valdes J.H."/>
            <person name="Van Kan J.A.L."/>
        </authorList>
    </citation>
    <scope>NUCLEOTIDE SEQUENCE [LARGE SCALE GENOMIC DNA]</scope>
    <source>
        <strain evidence="2 3">Be9601</strain>
    </source>
</reference>
<evidence type="ECO:0000256" key="1">
    <source>
        <dbReference type="SAM" id="Phobius"/>
    </source>
</evidence>
<evidence type="ECO:0000313" key="2">
    <source>
        <dbReference type="EMBL" id="TGO65207.1"/>
    </source>
</evidence>
<name>A0A4Z1J8F0_9HELO</name>
<protein>
    <submittedName>
        <fullName evidence="2">Uncharacterized protein</fullName>
    </submittedName>
</protein>
<accession>A0A4Z1J8F0</accession>
<keyword evidence="1" id="KW-0812">Transmembrane</keyword>